<evidence type="ECO:0000313" key="4">
    <source>
        <dbReference type="Proteomes" id="UP001205337"/>
    </source>
</evidence>
<proteinExistence type="predicted"/>
<evidence type="ECO:0000259" key="2">
    <source>
        <dbReference type="Pfam" id="PF01261"/>
    </source>
</evidence>
<dbReference type="Proteomes" id="UP001205337">
    <property type="component" value="Unassembled WGS sequence"/>
</dbReference>
<dbReference type="Pfam" id="PF01261">
    <property type="entry name" value="AP_endonuc_2"/>
    <property type="match status" value="1"/>
</dbReference>
<dbReference type="PANTHER" id="PTHR12110">
    <property type="entry name" value="HYDROXYPYRUVATE ISOMERASE"/>
    <property type="match status" value="1"/>
</dbReference>
<reference evidence="3 4" key="1">
    <citation type="submission" date="2022-08" db="EMBL/GenBank/DDBJ databases">
        <authorList>
            <person name="Li F."/>
        </authorList>
    </citation>
    <scope>NUCLEOTIDE SEQUENCE [LARGE SCALE GENOMIC DNA]</scope>
    <source>
        <strain evidence="3 4">10F1B-8-1</strain>
    </source>
</reference>
<protein>
    <submittedName>
        <fullName evidence="3">Sugar phosphate isomerase/epimerase</fullName>
    </submittedName>
</protein>
<dbReference type="PANTHER" id="PTHR12110:SF41">
    <property type="entry name" value="INOSOSE DEHYDRATASE"/>
    <property type="match status" value="1"/>
</dbReference>
<name>A0ABT1ZDW1_9MICO</name>
<keyword evidence="1" id="KW-0119">Carbohydrate metabolism</keyword>
<dbReference type="InterPro" id="IPR036237">
    <property type="entry name" value="Xyl_isomerase-like_sf"/>
</dbReference>
<dbReference type="RefSeq" id="WP_258797896.1">
    <property type="nucleotide sequence ID" value="NZ_JANTHX010000005.1"/>
</dbReference>
<evidence type="ECO:0000256" key="1">
    <source>
        <dbReference type="ARBA" id="ARBA00023277"/>
    </source>
</evidence>
<evidence type="ECO:0000313" key="3">
    <source>
        <dbReference type="EMBL" id="MCS0498881.1"/>
    </source>
</evidence>
<sequence>MPENIRFGTNIIGFYESGWWGLEPGMNHPRWSEAFWQNPRHYFDGMLDGVRDAGLEGVELAPDPAGWEAALRVYGSPRGFQDALDERGLVLSSSYAHGRQLIGDAIADPALIPRADDAFRRHAEFLAELGAATIVTGNLPRSRFGNESPDDTATEEDFTRPVDRDVHERFAEHLNRLGAITIQHGVKIAVHTDAYSICARNEDIATVLSLTDPDSIALCLDAGHTTLDGGDAVAVLRDHLDRIPTMHWKDCIGPKSGHLQRGDQKQRHEQTLRSFRILGSGIVDWEEWMRILRDHRWRGWATEEIDNSPDPVEELRAGLAYFREHLAPIYR</sequence>
<comment type="caution">
    <text evidence="3">The sequence shown here is derived from an EMBL/GenBank/DDBJ whole genome shotgun (WGS) entry which is preliminary data.</text>
</comment>
<dbReference type="Gene3D" id="3.20.20.150">
    <property type="entry name" value="Divalent-metal-dependent TIM barrel enzymes"/>
    <property type="match status" value="1"/>
</dbReference>
<dbReference type="InterPro" id="IPR050312">
    <property type="entry name" value="IolE/XylAMocC-like"/>
</dbReference>
<dbReference type="GO" id="GO:0016853">
    <property type="term" value="F:isomerase activity"/>
    <property type="evidence" value="ECO:0007669"/>
    <property type="project" value="UniProtKB-KW"/>
</dbReference>
<feature type="domain" description="Xylose isomerase-like TIM barrel" evidence="2">
    <location>
        <begin position="50"/>
        <end position="324"/>
    </location>
</feature>
<accession>A0ABT1ZDW1</accession>
<keyword evidence="4" id="KW-1185">Reference proteome</keyword>
<gene>
    <name evidence="3" type="ORF">NUH29_04870</name>
</gene>
<dbReference type="EMBL" id="JANTHX010000005">
    <property type="protein sequence ID" value="MCS0498881.1"/>
    <property type="molecule type" value="Genomic_DNA"/>
</dbReference>
<organism evidence="3 4">
    <name type="scientific">Protaetiibacter mangrovi</name>
    <dbReference type="NCBI Taxonomy" id="2970926"/>
    <lineage>
        <taxon>Bacteria</taxon>
        <taxon>Bacillati</taxon>
        <taxon>Actinomycetota</taxon>
        <taxon>Actinomycetes</taxon>
        <taxon>Micrococcales</taxon>
        <taxon>Microbacteriaceae</taxon>
        <taxon>Protaetiibacter</taxon>
    </lineage>
</organism>
<dbReference type="SUPFAM" id="SSF51658">
    <property type="entry name" value="Xylose isomerase-like"/>
    <property type="match status" value="1"/>
</dbReference>
<dbReference type="InterPro" id="IPR013022">
    <property type="entry name" value="Xyl_isomerase-like_TIM-brl"/>
</dbReference>
<keyword evidence="3" id="KW-0413">Isomerase</keyword>